<dbReference type="AlphaFoldDB" id="A0A3N6ZSI1"/>
<dbReference type="SUPFAM" id="SSF53335">
    <property type="entry name" value="S-adenosyl-L-methionine-dependent methyltransferases"/>
    <property type="match status" value="1"/>
</dbReference>
<gene>
    <name evidence="2" type="ORF">EHW97_00175</name>
</gene>
<proteinExistence type="predicted"/>
<protein>
    <submittedName>
        <fullName evidence="2">Class I SAM-dependent methyltransferase</fullName>
    </submittedName>
</protein>
<dbReference type="EMBL" id="RQJX01000001">
    <property type="protein sequence ID" value="RQN09957.1"/>
    <property type="molecule type" value="Genomic_DNA"/>
</dbReference>
<reference evidence="2 3" key="1">
    <citation type="submission" date="2018-11" db="EMBL/GenBank/DDBJ databases">
        <authorList>
            <person name="Li F."/>
        </authorList>
    </citation>
    <scope>NUCLEOTIDE SEQUENCE [LARGE SCALE GENOMIC DNA]</scope>
    <source>
        <strain evidence="2 3">YS17T</strain>
    </source>
</reference>
<dbReference type="Proteomes" id="UP000275225">
    <property type="component" value="Unassembled WGS sequence"/>
</dbReference>
<dbReference type="Pfam" id="PF13649">
    <property type="entry name" value="Methyltransf_25"/>
    <property type="match status" value="1"/>
</dbReference>
<name>A0A3N6ZSI1_9ACTN</name>
<comment type="caution">
    <text evidence="2">The sequence shown here is derived from an EMBL/GenBank/DDBJ whole genome shotgun (WGS) entry which is preliminary data.</text>
</comment>
<feature type="domain" description="Methyltransferase" evidence="1">
    <location>
        <begin position="50"/>
        <end position="139"/>
    </location>
</feature>
<evidence type="ECO:0000313" key="3">
    <source>
        <dbReference type="Proteomes" id="UP000275225"/>
    </source>
</evidence>
<dbReference type="PANTHER" id="PTHR43464">
    <property type="entry name" value="METHYLTRANSFERASE"/>
    <property type="match status" value="1"/>
</dbReference>
<keyword evidence="2" id="KW-0489">Methyltransferase</keyword>
<evidence type="ECO:0000313" key="2">
    <source>
        <dbReference type="EMBL" id="RQN09957.1"/>
    </source>
</evidence>
<keyword evidence="3" id="KW-1185">Reference proteome</keyword>
<sequence>MTTPRWFTDTPDGHSQWYVERFRALAAEGADLSGEARLLDAIVPPRSRLLDAGCGPGRIAGALHERGHEVVGVDVDPVLIEAAKVDHPGPRYEVADLATLDLGSRFDAIVMAGNVMVFVAEGTEGQVLQRLAEHLRPAGRLLIGFRLDRGYGLQELDRDAQAAGLRLTQRFATWDLEPFGDEADFAVSLFVAGRINGSW</sequence>
<organism evidence="2 3">
    <name type="scientific">Aeromicrobium camelliae</name>
    <dbReference type="NCBI Taxonomy" id="1538144"/>
    <lineage>
        <taxon>Bacteria</taxon>
        <taxon>Bacillati</taxon>
        <taxon>Actinomycetota</taxon>
        <taxon>Actinomycetes</taxon>
        <taxon>Propionibacteriales</taxon>
        <taxon>Nocardioidaceae</taxon>
        <taxon>Aeromicrobium</taxon>
    </lineage>
</organism>
<dbReference type="InterPro" id="IPR029063">
    <property type="entry name" value="SAM-dependent_MTases_sf"/>
</dbReference>
<dbReference type="RefSeq" id="WP_124235164.1">
    <property type="nucleotide sequence ID" value="NZ_JBHUFI010000007.1"/>
</dbReference>
<keyword evidence="2" id="KW-0808">Transferase</keyword>
<dbReference type="PANTHER" id="PTHR43464:SF23">
    <property type="entry name" value="JUVENILE HORMONE ACID O-METHYLTRANSFERASE"/>
    <property type="match status" value="1"/>
</dbReference>
<dbReference type="InterPro" id="IPR041698">
    <property type="entry name" value="Methyltransf_25"/>
</dbReference>
<dbReference type="OrthoDB" id="7062303at2"/>
<dbReference type="GO" id="GO:0032259">
    <property type="term" value="P:methylation"/>
    <property type="evidence" value="ECO:0007669"/>
    <property type="project" value="UniProtKB-KW"/>
</dbReference>
<dbReference type="CDD" id="cd02440">
    <property type="entry name" value="AdoMet_MTases"/>
    <property type="match status" value="1"/>
</dbReference>
<evidence type="ECO:0000259" key="1">
    <source>
        <dbReference type="Pfam" id="PF13649"/>
    </source>
</evidence>
<accession>A0A3N6ZSI1</accession>
<dbReference type="GO" id="GO:0010420">
    <property type="term" value="F:polyprenyldihydroxybenzoate methyltransferase activity"/>
    <property type="evidence" value="ECO:0007669"/>
    <property type="project" value="TreeGrafter"/>
</dbReference>
<dbReference type="Gene3D" id="3.40.50.150">
    <property type="entry name" value="Vaccinia Virus protein VP39"/>
    <property type="match status" value="1"/>
</dbReference>